<dbReference type="InterPro" id="IPR020472">
    <property type="entry name" value="WD40_PAC1"/>
</dbReference>
<name>A0A1H1JPD7_9BURK</name>
<evidence type="ECO:0000313" key="5">
    <source>
        <dbReference type="EMBL" id="SDR51307.1"/>
    </source>
</evidence>
<reference evidence="6" key="1">
    <citation type="submission" date="2016-10" db="EMBL/GenBank/DDBJ databases">
        <authorList>
            <person name="Varghese N."/>
        </authorList>
    </citation>
    <scope>NUCLEOTIDE SEQUENCE [LARGE SCALE GENOMIC DNA]</scope>
    <source>
        <strain evidence="6">GAS106B</strain>
    </source>
</reference>
<dbReference type="EMBL" id="FNKP01000003">
    <property type="protein sequence ID" value="SDR51307.1"/>
    <property type="molecule type" value="Genomic_DNA"/>
</dbReference>
<feature type="repeat" description="WD" evidence="3">
    <location>
        <begin position="1353"/>
        <end position="1394"/>
    </location>
</feature>
<dbReference type="Pfam" id="PF00400">
    <property type="entry name" value="WD40"/>
    <property type="match status" value="21"/>
</dbReference>
<dbReference type="SMART" id="SM00320">
    <property type="entry name" value="WD40"/>
    <property type="match status" value="21"/>
</dbReference>
<dbReference type="InterPro" id="IPR015943">
    <property type="entry name" value="WD40/YVTN_repeat-like_dom_sf"/>
</dbReference>
<feature type="repeat" description="WD" evidence="3">
    <location>
        <begin position="1602"/>
        <end position="1643"/>
    </location>
</feature>
<dbReference type="PANTHER" id="PTHR19848">
    <property type="entry name" value="WD40 REPEAT PROTEIN"/>
    <property type="match status" value="1"/>
</dbReference>
<dbReference type="PRINTS" id="PR00320">
    <property type="entry name" value="GPROTEINBRPT"/>
</dbReference>
<dbReference type="InterPro" id="IPR000157">
    <property type="entry name" value="TIR_dom"/>
</dbReference>
<dbReference type="GO" id="GO:0007165">
    <property type="term" value="P:signal transduction"/>
    <property type="evidence" value="ECO:0007669"/>
    <property type="project" value="InterPro"/>
</dbReference>
<keyword evidence="2" id="KW-0677">Repeat</keyword>
<feature type="repeat" description="WD" evidence="3">
    <location>
        <begin position="852"/>
        <end position="884"/>
    </location>
</feature>
<feature type="repeat" description="WD" evidence="3">
    <location>
        <begin position="1061"/>
        <end position="1102"/>
    </location>
</feature>
<evidence type="ECO:0000256" key="1">
    <source>
        <dbReference type="ARBA" id="ARBA00022574"/>
    </source>
</evidence>
<feature type="repeat" description="WD" evidence="3">
    <location>
        <begin position="936"/>
        <end position="977"/>
    </location>
</feature>
<dbReference type="RefSeq" id="WP_074772251.1">
    <property type="nucleotide sequence ID" value="NZ_FNKP01000003.1"/>
</dbReference>
<dbReference type="InterPro" id="IPR049052">
    <property type="entry name" value="nSTAND1"/>
</dbReference>
<feature type="repeat" description="WD" evidence="3">
    <location>
        <begin position="1320"/>
        <end position="1352"/>
    </location>
</feature>
<feature type="repeat" description="WD" evidence="3">
    <location>
        <begin position="1560"/>
        <end position="1601"/>
    </location>
</feature>
<evidence type="ECO:0000256" key="2">
    <source>
        <dbReference type="ARBA" id="ARBA00022737"/>
    </source>
</evidence>
<feature type="repeat" description="WD" evidence="3">
    <location>
        <begin position="1020"/>
        <end position="1061"/>
    </location>
</feature>
<feature type="repeat" description="WD" evidence="3">
    <location>
        <begin position="1644"/>
        <end position="1677"/>
    </location>
</feature>
<gene>
    <name evidence="5" type="ORF">SAMN05443245_6890</name>
</gene>
<dbReference type="InterPro" id="IPR011047">
    <property type="entry name" value="Quinoprotein_ADH-like_sf"/>
</dbReference>
<dbReference type="CDD" id="cd00200">
    <property type="entry name" value="WD40"/>
    <property type="match status" value="3"/>
</dbReference>
<evidence type="ECO:0000313" key="6">
    <source>
        <dbReference type="Proteomes" id="UP000183487"/>
    </source>
</evidence>
<dbReference type="OrthoDB" id="135039at2"/>
<dbReference type="InterPro" id="IPR035897">
    <property type="entry name" value="Toll_tir_struct_dom_sf"/>
</dbReference>
<evidence type="ECO:0000256" key="3">
    <source>
        <dbReference type="PROSITE-ProRule" id="PRU00221"/>
    </source>
</evidence>
<accession>A0A1H1JPD7</accession>
<dbReference type="Gene3D" id="2.130.10.10">
    <property type="entry name" value="YVTN repeat-like/Quinoprotein amine dehydrogenase"/>
    <property type="match status" value="6"/>
</dbReference>
<dbReference type="SUPFAM" id="SSF52200">
    <property type="entry name" value="Toll/Interleukin receptor TIR domain"/>
    <property type="match status" value="1"/>
</dbReference>
<feature type="repeat" description="WD" evidence="3">
    <location>
        <begin position="1477"/>
        <end position="1518"/>
    </location>
</feature>
<feature type="repeat" description="WD" evidence="3">
    <location>
        <begin position="1144"/>
        <end position="1185"/>
    </location>
</feature>
<evidence type="ECO:0000259" key="4">
    <source>
        <dbReference type="PROSITE" id="PS50104"/>
    </source>
</evidence>
<dbReference type="InterPro" id="IPR001680">
    <property type="entry name" value="WD40_rpt"/>
</dbReference>
<feature type="repeat" description="WD" evidence="3">
    <location>
        <begin position="1235"/>
        <end position="1269"/>
    </location>
</feature>
<feature type="repeat" description="WD" evidence="3">
    <location>
        <begin position="978"/>
        <end position="1019"/>
    </location>
</feature>
<sequence length="1726" mass="188695">MRVSKNLKSSVLKSIAISALIDEVDFAFRSKAKMSRIFLSHSSDDNGCAFLLKRWLATQGWDDVFLDLDPLRGIAAGERWERALYNAASRCEVVLFLVSRAWLDSDWCMKEFNLASRLNKRLFGVLIEDIPIRELPATLTGTWQVVPLASGHDHIMLSDILPGTHEEVHATFSQEGLTRLRGGLERAGLDARFFAWPPADDPDRAPYRGLLPLEAADAGIFFGREARMIEALDRIRGIKDGVSPRLLILLGASGAGKSSFLRAGLLPRLRRDERNYFPLPVIRPERSVINGDAGLVYSLAAAFKIQGHAKTMAAIREAVSGGATTLRSLLDELVAHAHRGQAEESTAARPPMLVLAIDQGEELFIAESATESAAFLALLRDLMGDPESELLVLVTIRSDAYEQLQTAKELEGIIQRTQSLTPMPRGAYQLVIEGPAARMKDSSRPLEIKPALVDALLADIEEGGSHDALPLLSFTLERLYREYGASGHLRLEDYEALGRIRGSIEAAVERAFTAADKDHRIVRDRDARLALLKRGLIPWLAGIDPDTGNPRRQTARVAELPEETRPLIKLLVEERLLSTDTNPITGEQTIEPAHEALLRQWSVLKEWLQEDLGALTSLESIKRAAREWNTHSRIDGWLVHRGGRLDDANALLLRADLAAKLDAADRFYLTACRNREETEKLEKAAADEREETERSEKMAALKKAARQSKRISIGVGVAALAMAILGVVAGWQWKLARENQRVADHQRANMMSQLAATEFLHGNEDSALRFSVLGAQIDKSLPKAVATPSFATAQLASILAHGDLRLTLGTLGADSLIFFANFSPDGKRVVTASWDGIARIWDVSTAQEIGELKGHQGRIFFAVYSQDGKRIATASEDKTARVWDAVNYQEIGPPMAHHNQVLSASFNSDGTRIVTASQDKNAHIWDVESGREIKTLEGKQGQVYFAEFSRDGKRIVTSSDDNVARIWDAASGSQLTELRGHQDGIAFAGFSHDGTRVVTASLDNTARIWDTSTGKEIKRLTGHSSFVYSANFSPDGSKIVTASFDNTARIWDAVDGHQIRVLPHDYIVESAAFSEDGKFVVTASDDNTALIWNIESGRKPTVLGHRQMINSAGFSPDGSRVVTTSWDNTARIWNAVTGVQTVELRGHQKPVNSAEFSRDGTHIITVSQDKTLRIWNAATGVELRDTIKIKDPVHSAAFSQDGNLIVAAFEDKSVHVWNAATGEKIGQPVRSGSTVNSVTFSPDGMRIVTASADAAARIWEVATGNEIGDAMKHGAPIHTAVYSQDGRYIVTASDKGAHIWDATTREEIGDPIAPQDQFNSAAFSPDGNYIVTASKNDTARIWDVATRKEIGRAMKHQDAVNSAAFSRDGTQIVTASQDNTARIWDTSPQHEIGAPLKHPARVRSAVFSPGGRYIVTTADRSAYIWDAATGREVGTPIVHSESINFAAFSKGAKYIVTAAGKTAYVWDTATKQEIGTPMQHGERISFAAFDPDGARIVTASDDGNVRIWDAATGHAIGAPMKHEGKVHSAVFSPDGKLVVTASANTVRILVAATGQEVRRLKEHPQPVTFAAFSPDGKHIVSASVDGIVRIWDADTGHPFKEIKGHEGAVQSAVFNSDGTRIVTASDDKTARVWDTNTGTEIEVLNGHQMPLAFAAFSPDDTHVVTASADTTARIWDVHLATMQPKQLIDEACKHQLLAVPRLSRDDMRRFGYPEAEPEIDVCQDNL</sequence>
<feature type="repeat" description="WD" evidence="3">
    <location>
        <begin position="1193"/>
        <end position="1227"/>
    </location>
</feature>
<dbReference type="Gene3D" id="3.40.50.10140">
    <property type="entry name" value="Toll/interleukin-1 receptor homology (TIR) domain"/>
    <property type="match status" value="1"/>
</dbReference>
<dbReference type="PROSITE" id="PS50104">
    <property type="entry name" value="TIR"/>
    <property type="match status" value="1"/>
</dbReference>
<proteinExistence type="predicted"/>
<dbReference type="Proteomes" id="UP000183487">
    <property type="component" value="Unassembled WGS sequence"/>
</dbReference>
<dbReference type="PROSITE" id="PS50294">
    <property type="entry name" value="WD_REPEATS_REGION"/>
    <property type="match status" value="16"/>
</dbReference>
<dbReference type="InterPro" id="IPR019775">
    <property type="entry name" value="WD40_repeat_CS"/>
</dbReference>
<dbReference type="SUPFAM" id="SSF50978">
    <property type="entry name" value="WD40 repeat-like"/>
    <property type="match status" value="1"/>
</dbReference>
<dbReference type="PROSITE" id="PS50082">
    <property type="entry name" value="WD_REPEATS_2"/>
    <property type="match status" value="17"/>
</dbReference>
<keyword evidence="1 3" id="KW-0853">WD repeat</keyword>
<dbReference type="PROSITE" id="PS00678">
    <property type="entry name" value="WD_REPEATS_1"/>
    <property type="match status" value="12"/>
</dbReference>
<organism evidence="5 6">
    <name type="scientific">Paraburkholderia fungorum</name>
    <dbReference type="NCBI Taxonomy" id="134537"/>
    <lineage>
        <taxon>Bacteria</taxon>
        <taxon>Pseudomonadati</taxon>
        <taxon>Pseudomonadota</taxon>
        <taxon>Betaproteobacteria</taxon>
        <taxon>Burkholderiales</taxon>
        <taxon>Burkholderiaceae</taxon>
        <taxon>Paraburkholderia</taxon>
    </lineage>
</organism>
<protein>
    <submittedName>
        <fullName evidence="5">WD40 repeat</fullName>
    </submittedName>
</protein>
<feature type="repeat" description="WD" evidence="3">
    <location>
        <begin position="1102"/>
        <end position="1143"/>
    </location>
</feature>
<keyword evidence="6" id="KW-1185">Reference proteome</keyword>
<dbReference type="Pfam" id="PF20703">
    <property type="entry name" value="nSTAND1"/>
    <property type="match status" value="1"/>
</dbReference>
<feature type="domain" description="TIR" evidence="4">
    <location>
        <begin position="33"/>
        <end position="184"/>
    </location>
</feature>
<feature type="repeat" description="WD" evidence="3">
    <location>
        <begin position="894"/>
        <end position="935"/>
    </location>
</feature>
<dbReference type="Pfam" id="PF13676">
    <property type="entry name" value="TIR_2"/>
    <property type="match status" value="1"/>
</dbReference>
<dbReference type="InterPro" id="IPR036322">
    <property type="entry name" value="WD40_repeat_dom_sf"/>
</dbReference>
<feature type="repeat" description="WD" evidence="3">
    <location>
        <begin position="810"/>
        <end position="851"/>
    </location>
</feature>
<dbReference type="PANTHER" id="PTHR19848:SF8">
    <property type="entry name" value="F-BOX AND WD REPEAT DOMAIN CONTAINING 7"/>
    <property type="match status" value="1"/>
</dbReference>
<dbReference type="SUPFAM" id="SSF50998">
    <property type="entry name" value="Quinoprotein alcohol dehydrogenase-like"/>
    <property type="match status" value="2"/>
</dbReference>